<dbReference type="EMBL" id="VSSQ01064766">
    <property type="protein sequence ID" value="MPN17600.1"/>
    <property type="molecule type" value="Genomic_DNA"/>
</dbReference>
<accession>A0A645FV91</accession>
<sequence length="166" mass="18110">MIPADGGRTGHGIVDQNIDRAVRFGDRGHGRSDRSLVALIHGNGPHVAALRLPFPGQCLKFIQTAGSDISDRAGTRQRFGDRTAVLARAASDQSHLALQGKHRQIIHCMPSLVRVRPGIFRQKIFNRPGVYGGIVRRRPVEAGCHRIIQSVTKRCGVLHSAVNFAT</sequence>
<name>A0A645FV91_9ZZZZ</name>
<gene>
    <name evidence="1" type="ORF">SDC9_164955</name>
</gene>
<protein>
    <submittedName>
        <fullName evidence="1">Uncharacterized protein</fullName>
    </submittedName>
</protein>
<comment type="caution">
    <text evidence="1">The sequence shown here is derived from an EMBL/GenBank/DDBJ whole genome shotgun (WGS) entry which is preliminary data.</text>
</comment>
<proteinExistence type="predicted"/>
<organism evidence="1">
    <name type="scientific">bioreactor metagenome</name>
    <dbReference type="NCBI Taxonomy" id="1076179"/>
    <lineage>
        <taxon>unclassified sequences</taxon>
        <taxon>metagenomes</taxon>
        <taxon>ecological metagenomes</taxon>
    </lineage>
</organism>
<reference evidence="1" key="1">
    <citation type="submission" date="2019-08" db="EMBL/GenBank/DDBJ databases">
        <authorList>
            <person name="Kucharzyk K."/>
            <person name="Murdoch R.W."/>
            <person name="Higgins S."/>
            <person name="Loffler F."/>
        </authorList>
    </citation>
    <scope>NUCLEOTIDE SEQUENCE</scope>
</reference>
<evidence type="ECO:0000313" key="1">
    <source>
        <dbReference type="EMBL" id="MPN17600.1"/>
    </source>
</evidence>
<dbReference type="AlphaFoldDB" id="A0A645FV91"/>